<keyword evidence="2" id="KW-1185">Reference proteome</keyword>
<dbReference type="OrthoDB" id="123525at2"/>
<dbReference type="eggNOG" id="ENOG50343HV">
    <property type="taxonomic scope" value="Bacteria"/>
</dbReference>
<organism evidence="1 2">
    <name type="scientific">Thauera terpenica 58Eu</name>
    <dbReference type="NCBI Taxonomy" id="1348657"/>
    <lineage>
        <taxon>Bacteria</taxon>
        <taxon>Pseudomonadati</taxon>
        <taxon>Pseudomonadota</taxon>
        <taxon>Betaproteobacteria</taxon>
        <taxon>Rhodocyclales</taxon>
        <taxon>Zoogloeaceae</taxon>
        <taxon>Thauera</taxon>
    </lineage>
</organism>
<evidence type="ECO:0000313" key="1">
    <source>
        <dbReference type="EMBL" id="EPZ14889.1"/>
    </source>
</evidence>
<name>T0APV7_9RHOO</name>
<proteinExistence type="predicted"/>
<dbReference type="Proteomes" id="UP000015455">
    <property type="component" value="Unassembled WGS sequence"/>
</dbReference>
<reference evidence="1 2" key="1">
    <citation type="submission" date="2013-06" db="EMBL/GenBank/DDBJ databases">
        <title>Draft genome sequence of Thauera terpenica.</title>
        <authorList>
            <person name="Liu B."/>
            <person name="Frostegard A.H."/>
            <person name="Shapleigh J.P."/>
        </authorList>
    </citation>
    <scope>NUCLEOTIDE SEQUENCE [LARGE SCALE GENOMIC DNA]</scope>
    <source>
        <strain evidence="1 2">58Eu</strain>
    </source>
</reference>
<gene>
    <name evidence="1" type="ORF">M622_17675</name>
</gene>
<dbReference type="EMBL" id="ATJV01000069">
    <property type="protein sequence ID" value="EPZ14889.1"/>
    <property type="molecule type" value="Genomic_DNA"/>
</dbReference>
<sequence length="476" mass="51746">MISHFDNDIGLCDSGTYAFGSGKDAWQDVTPAELREMLEGTSPPAFRTVLVRHGADTYQGPFHIDVDAGDIEEAIEAMRKVLDKLQALGLDLNAVRLFATGGKGFHAEVPEACFMSKPGPVDGLPRIYRQMAHAEYVDYWDLRVYSGGRGRLWRVPNIKRENGAHKVPVTASEIRSMTPETYAQLCSEPRPFPALAAPVLCPGLAALFTQARDKVASKASRVRKWSAAETEIRQRFSGNCPPSLQAVMGGQVQSPVGFNELALQVCLLAHALCWDEDRLIAECKGLIANHDSDGHRYNSPRKRENELRRMFDYTSGNVAYEFSVGGLRSVLPKGSKCPDLQGLEADKDEGSPDYVELLDAADGDVGEIVAVARKAVVDPSLSKTEAETVIKRAAKSAGVAVKVLKTDIYQPEDHDKRAVIDVRRNDYSASVDSCMAVLPSVPGLRVRAGALVEIVRGVGGVAVVPVALPRAYSDRS</sequence>
<evidence type="ECO:0000313" key="2">
    <source>
        <dbReference type="Proteomes" id="UP000015455"/>
    </source>
</evidence>
<accession>T0APV7</accession>
<dbReference type="AlphaFoldDB" id="T0APV7"/>
<dbReference type="PATRIC" id="fig|1348657.5.peg.2618"/>
<dbReference type="STRING" id="1348657.M622_17675"/>
<protein>
    <submittedName>
        <fullName evidence="1">Uncharacterized protein</fullName>
    </submittedName>
</protein>
<dbReference type="RefSeq" id="WP_021250016.1">
    <property type="nucleotide sequence ID" value="NZ_ATJV01000069.1"/>
</dbReference>
<comment type="caution">
    <text evidence="1">The sequence shown here is derived from an EMBL/GenBank/DDBJ whole genome shotgun (WGS) entry which is preliminary data.</text>
</comment>